<reference evidence="1 2" key="1">
    <citation type="submission" date="2013-01" db="EMBL/GenBank/DDBJ databases">
        <authorList>
            <person name="Harkins D.M."/>
            <person name="Durkin A.S."/>
            <person name="Brinkac L.M."/>
            <person name="Haft D.H."/>
            <person name="Selengut J.D."/>
            <person name="Sanka R."/>
            <person name="DePew J."/>
            <person name="Purushe J."/>
            <person name="Galloway R.L."/>
            <person name="Vinetz J.M."/>
            <person name="Sutton G.G."/>
            <person name="Nierman W.C."/>
            <person name="Fouts D.E."/>
        </authorList>
    </citation>
    <scope>NUCLEOTIDE SEQUENCE [LARGE SCALE GENOMIC DNA]</scope>
    <source>
        <strain evidence="1 2">79601</strain>
    </source>
</reference>
<accession>M6D3N5</accession>
<organism evidence="1 2">
    <name type="scientific">Leptospira alstonii serovar Sichuan str. 79601</name>
    <dbReference type="NCBI Taxonomy" id="1218565"/>
    <lineage>
        <taxon>Bacteria</taxon>
        <taxon>Pseudomonadati</taxon>
        <taxon>Spirochaetota</taxon>
        <taxon>Spirochaetia</taxon>
        <taxon>Leptospirales</taxon>
        <taxon>Leptospiraceae</taxon>
        <taxon>Leptospira</taxon>
    </lineage>
</organism>
<evidence type="ECO:0000313" key="1">
    <source>
        <dbReference type="EMBL" id="EMJ95823.1"/>
    </source>
</evidence>
<name>M6D3N5_9LEPT</name>
<dbReference type="RefSeq" id="WP_020772996.1">
    <property type="nucleotide sequence ID" value="NZ_ANIK01000029.1"/>
</dbReference>
<evidence type="ECO:0000313" key="2">
    <source>
        <dbReference type="Proteomes" id="UP000011988"/>
    </source>
</evidence>
<dbReference type="EMBL" id="ANIK01000029">
    <property type="protein sequence ID" value="EMJ95823.1"/>
    <property type="molecule type" value="Genomic_DNA"/>
</dbReference>
<comment type="caution">
    <text evidence="1">The sequence shown here is derived from an EMBL/GenBank/DDBJ whole genome shotgun (WGS) entry which is preliminary data.</text>
</comment>
<sequence>MLWIIIGRSPINNENPINSYNLDYPDIIINIRKDINQLKSRYPQLADFTISNIDLKSLKISYEYKCHRPNHNGGWTGGVPNPDRNGMWLYISFWDEKSIYDILRKNGLKINDELQFNEM</sequence>
<gene>
    <name evidence="1" type="ORF">LEP1GSC194_3360</name>
</gene>
<protein>
    <submittedName>
        <fullName evidence="1">Uncharacterized protein</fullName>
    </submittedName>
</protein>
<proteinExistence type="predicted"/>
<dbReference type="AlphaFoldDB" id="M6D3N5"/>
<dbReference type="Proteomes" id="UP000011988">
    <property type="component" value="Unassembled WGS sequence"/>
</dbReference>